<feature type="transmembrane region" description="Helical" evidence="5">
    <location>
        <begin position="237"/>
        <end position="257"/>
    </location>
</feature>
<reference evidence="8" key="2">
    <citation type="submission" date="2016-01" db="EMBL/GenBank/DDBJ databases">
        <title>Draft Genome Sequence of Paenibacillus amylolyticus Heshi-A3 that Was Isolated from Fermented Rice Bran with Aging Salted Mackerel, Which Was Named Heshiko as Traditional Fermented Seafood in Japan.</title>
        <authorList>
            <person name="Akuzawa S."/>
            <person name="Nakagawa J."/>
            <person name="Kanekatsu T."/>
            <person name="Kubota E."/>
            <person name="Ohtake R."/>
            <person name="Suzuki T."/>
            <person name="Kanesaki Y."/>
        </authorList>
    </citation>
    <scope>NUCLEOTIDE SEQUENCE [LARGE SCALE GENOMIC DNA]</scope>
    <source>
        <strain evidence="8">Heshi-A3</strain>
    </source>
</reference>
<sequence length="391" mass="42480">MRSFKDFLKVPQTKIGLVFALIVPLLFVVIWMTGYHQATERVDQLQVALVNEDGTQGTEVQKQIETLAPFHVNVLDSAKEAEQQMNAGNYAMVIVIPEGFADQIGGGADASLSFYINQGNADVAKSIVEHAATGMTAQMGQGILESKVQVTLNNDNINSDELSAAIGQAMAKMNEGPVKAEINKTNSVSDFATSMLPMILGFITYIASMTMNIQFNITSNIMKRNHSKWEIFWGRQMLLLCIAVIVPLIVDTVALQFTDVASSFGALYLYHVLVSLACICFTQMSFALFGNAGPLFNVAMVPLQLMTAGNIIPAEMLAPFYRYIGNFLPASNGVQGFMRLIYSGEAVGGFMIHLLLISIITWGITLLRVGMQKVGNGQTTITASTSAQAQH</sequence>
<dbReference type="PANTHER" id="PTHR43077">
    <property type="entry name" value="TRANSPORT PERMEASE YVFS-RELATED"/>
    <property type="match status" value="1"/>
</dbReference>
<accession>A0A124DYD2</accession>
<dbReference type="InterPro" id="IPR013525">
    <property type="entry name" value="ABC2_TM"/>
</dbReference>
<evidence type="ECO:0000259" key="6">
    <source>
        <dbReference type="Pfam" id="PF12698"/>
    </source>
</evidence>
<dbReference type="GO" id="GO:0140359">
    <property type="term" value="F:ABC-type transporter activity"/>
    <property type="evidence" value="ECO:0007669"/>
    <property type="project" value="InterPro"/>
</dbReference>
<evidence type="ECO:0000256" key="3">
    <source>
        <dbReference type="ARBA" id="ARBA00022989"/>
    </source>
</evidence>
<feature type="transmembrane region" description="Helical" evidence="5">
    <location>
        <begin position="269"/>
        <end position="289"/>
    </location>
</feature>
<protein>
    <recommendedName>
        <fullName evidence="6">ABC-2 type transporter transmembrane domain-containing protein</fullName>
    </recommendedName>
</protein>
<dbReference type="EMBL" id="BCNV01000003">
    <property type="protein sequence ID" value="GAS83823.1"/>
    <property type="molecule type" value="Genomic_DNA"/>
</dbReference>
<dbReference type="Pfam" id="PF12698">
    <property type="entry name" value="ABC2_membrane_3"/>
    <property type="match status" value="1"/>
</dbReference>
<dbReference type="InterPro" id="IPR051328">
    <property type="entry name" value="T7SS_ABC-Transporter"/>
</dbReference>
<evidence type="ECO:0000256" key="4">
    <source>
        <dbReference type="ARBA" id="ARBA00023136"/>
    </source>
</evidence>
<keyword evidence="2 5" id="KW-0812">Transmembrane</keyword>
<feature type="transmembrane region" description="Helical" evidence="5">
    <location>
        <begin position="195"/>
        <end position="217"/>
    </location>
</feature>
<feature type="domain" description="ABC-2 type transporter transmembrane" evidence="6">
    <location>
        <begin position="14"/>
        <end position="366"/>
    </location>
</feature>
<evidence type="ECO:0000256" key="2">
    <source>
        <dbReference type="ARBA" id="ARBA00022692"/>
    </source>
</evidence>
<evidence type="ECO:0000313" key="8">
    <source>
        <dbReference type="Proteomes" id="UP000069697"/>
    </source>
</evidence>
<evidence type="ECO:0000256" key="1">
    <source>
        <dbReference type="ARBA" id="ARBA00004141"/>
    </source>
</evidence>
<comment type="caution">
    <text evidence="7">The sequence shown here is derived from an EMBL/GenBank/DDBJ whole genome shotgun (WGS) entry which is preliminary data.</text>
</comment>
<dbReference type="AlphaFoldDB" id="A0A124DYD2"/>
<dbReference type="Gene3D" id="3.40.1710.10">
    <property type="entry name" value="abc type-2 transporter like domain"/>
    <property type="match status" value="1"/>
</dbReference>
<dbReference type="GO" id="GO:0016020">
    <property type="term" value="C:membrane"/>
    <property type="evidence" value="ECO:0007669"/>
    <property type="project" value="UniProtKB-SubCell"/>
</dbReference>
<gene>
    <name evidence="7" type="ORF">PAHA3_3913</name>
</gene>
<reference evidence="7 8" key="1">
    <citation type="journal article" date="2016" name="Genome Announc.">
        <title>Draft Genome Sequence of Paenibacillus amylolyticus Heshi-A3, Isolated from Fermented Rice Bran in a Japanese Fermented Seafood Dish.</title>
        <authorList>
            <person name="Akuzawa S."/>
            <person name="Nagaoka J."/>
            <person name="Kanekatsu M."/>
            <person name="Kubota E."/>
            <person name="Ohtake R."/>
            <person name="Suzuki T."/>
            <person name="Kanesaki Y."/>
        </authorList>
    </citation>
    <scope>NUCLEOTIDE SEQUENCE [LARGE SCALE GENOMIC DNA]</scope>
    <source>
        <strain evidence="7 8">Heshi-A3</strain>
    </source>
</reference>
<feature type="transmembrane region" description="Helical" evidence="5">
    <location>
        <begin position="15"/>
        <end position="34"/>
    </location>
</feature>
<name>A0A124DYD2_PAEAM</name>
<comment type="subcellular location">
    <subcellularLocation>
        <location evidence="1">Membrane</location>
        <topology evidence="1">Multi-pass membrane protein</topology>
    </subcellularLocation>
</comment>
<dbReference type="RefSeq" id="WP_062836329.1">
    <property type="nucleotide sequence ID" value="NZ_BCNV01000003.1"/>
</dbReference>
<organism evidence="7 8">
    <name type="scientific">Paenibacillus amylolyticus</name>
    <dbReference type="NCBI Taxonomy" id="1451"/>
    <lineage>
        <taxon>Bacteria</taxon>
        <taxon>Bacillati</taxon>
        <taxon>Bacillota</taxon>
        <taxon>Bacilli</taxon>
        <taxon>Bacillales</taxon>
        <taxon>Paenibacillaceae</taxon>
        <taxon>Paenibacillus</taxon>
    </lineage>
</organism>
<feature type="transmembrane region" description="Helical" evidence="5">
    <location>
        <begin position="301"/>
        <end position="321"/>
    </location>
</feature>
<evidence type="ECO:0000313" key="7">
    <source>
        <dbReference type="EMBL" id="GAS83823.1"/>
    </source>
</evidence>
<proteinExistence type="predicted"/>
<dbReference type="PANTHER" id="PTHR43077:SF5">
    <property type="entry name" value="PHAGE INFECTION PROTEIN"/>
    <property type="match status" value="1"/>
</dbReference>
<feature type="transmembrane region" description="Helical" evidence="5">
    <location>
        <begin position="341"/>
        <end position="364"/>
    </location>
</feature>
<dbReference type="Proteomes" id="UP000069697">
    <property type="component" value="Unassembled WGS sequence"/>
</dbReference>
<evidence type="ECO:0000256" key="5">
    <source>
        <dbReference type="SAM" id="Phobius"/>
    </source>
</evidence>
<keyword evidence="4 5" id="KW-0472">Membrane</keyword>
<keyword evidence="3 5" id="KW-1133">Transmembrane helix</keyword>